<dbReference type="InterPro" id="IPR050739">
    <property type="entry name" value="MFP"/>
</dbReference>
<dbReference type="SUPFAM" id="SSF111369">
    <property type="entry name" value="HlyD-like secretion proteins"/>
    <property type="match status" value="2"/>
</dbReference>
<dbReference type="Pfam" id="PF25917">
    <property type="entry name" value="BSH_RND"/>
    <property type="match status" value="1"/>
</dbReference>
<gene>
    <name evidence="7" type="ORF">SAMN04488068_0210</name>
</gene>
<feature type="transmembrane region" description="Helical" evidence="3">
    <location>
        <begin position="20"/>
        <end position="37"/>
    </location>
</feature>
<dbReference type="STRING" id="490188.SAMN04488068_0210"/>
<protein>
    <submittedName>
        <fullName evidence="7">Membrane fusion protein, multidrug efflux system</fullName>
    </submittedName>
</protein>
<keyword evidence="8" id="KW-1185">Reference proteome</keyword>
<dbReference type="Gene3D" id="2.40.50.100">
    <property type="match status" value="1"/>
</dbReference>
<feature type="domain" description="Multidrug resistance protein MdtA-like alpha-helical hairpin" evidence="4">
    <location>
        <begin position="127"/>
        <end position="191"/>
    </location>
</feature>
<dbReference type="AlphaFoldDB" id="A0A1M5JUD2"/>
<evidence type="ECO:0000313" key="8">
    <source>
        <dbReference type="Proteomes" id="UP000199758"/>
    </source>
</evidence>
<dbReference type="InterPro" id="IPR058625">
    <property type="entry name" value="MdtA-like_BSH"/>
</dbReference>
<keyword evidence="3" id="KW-0812">Transmembrane</keyword>
<dbReference type="PANTHER" id="PTHR30386:SF24">
    <property type="entry name" value="MULTIDRUG RESISTANCE EFFLUX PUMP"/>
    <property type="match status" value="1"/>
</dbReference>
<dbReference type="Gene3D" id="1.10.287.470">
    <property type="entry name" value="Helix hairpin bin"/>
    <property type="match status" value="2"/>
</dbReference>
<feature type="domain" description="CusB-like beta-barrel" evidence="6">
    <location>
        <begin position="262"/>
        <end position="301"/>
    </location>
</feature>
<dbReference type="OrthoDB" id="9811754at2"/>
<comment type="similarity">
    <text evidence="1">Belongs to the membrane fusion protein (MFP) (TC 8.A.1) family.</text>
</comment>
<evidence type="ECO:0000259" key="5">
    <source>
        <dbReference type="Pfam" id="PF25917"/>
    </source>
</evidence>
<keyword evidence="3" id="KW-1133">Transmembrane helix</keyword>
<name>A0A1M5JUD2_9GAMM</name>
<dbReference type="Gene3D" id="2.40.30.170">
    <property type="match status" value="1"/>
</dbReference>
<evidence type="ECO:0000313" key="7">
    <source>
        <dbReference type="EMBL" id="SHG44177.1"/>
    </source>
</evidence>
<feature type="coiled-coil region" evidence="2">
    <location>
        <begin position="94"/>
        <end position="222"/>
    </location>
</feature>
<evidence type="ECO:0000256" key="2">
    <source>
        <dbReference type="SAM" id="Coils"/>
    </source>
</evidence>
<proteinExistence type="inferred from homology"/>
<keyword evidence="2" id="KW-0175">Coiled coil</keyword>
<dbReference type="Pfam" id="PF25954">
    <property type="entry name" value="Beta-barrel_RND_2"/>
    <property type="match status" value="1"/>
</dbReference>
<evidence type="ECO:0000259" key="4">
    <source>
        <dbReference type="Pfam" id="PF25876"/>
    </source>
</evidence>
<accession>A0A1M5JUD2</accession>
<sequence>MTDTQTSPSVSKPPRSRRGLLIGVVVVTVVCATALWWRGRGVETTDDAFIQADITMVAPRVPGTVTAVHVADNQPVQAGALLFELDPADYQARLRQAEANLAAAQAQQLAADADLRITRTSAPAGVAQARAALRAAQAQAQRAQADVARYESLYAKDEISRQTLDQALATARALQAQAEQAAAQLDGAQTSPQQTAAREAQLAAAGAAVAQAQAALDQARLQLSYTRITAPTAGRVTRKNLQPGSQLAAGAPVLALVGTTPWIVANFKETQLHQMRVGQPVAVKVDAYPGRTFQARVDSLQAGTGSAFSLLPAENASGNYVKVVQRVPVKLLFDPAPPADLHLVPGMSVVPRVNVADDGLGAPLAAASAR</sequence>
<feature type="domain" description="Multidrug resistance protein MdtA-like barrel-sandwich hybrid" evidence="5">
    <location>
        <begin position="56"/>
        <end position="254"/>
    </location>
</feature>
<reference evidence="7 8" key="1">
    <citation type="submission" date="2016-11" db="EMBL/GenBank/DDBJ databases">
        <authorList>
            <person name="Jaros S."/>
            <person name="Januszkiewicz K."/>
            <person name="Wedrychowicz H."/>
        </authorList>
    </citation>
    <scope>NUCLEOTIDE SEQUENCE [LARGE SCALE GENOMIC DNA]</scope>
    <source>
        <strain evidence="7 8">CGMCC 1.7049</strain>
    </source>
</reference>
<keyword evidence="3" id="KW-0472">Membrane</keyword>
<dbReference type="EMBL" id="FQWZ01000001">
    <property type="protein sequence ID" value="SHG44177.1"/>
    <property type="molecule type" value="Genomic_DNA"/>
</dbReference>
<evidence type="ECO:0000256" key="3">
    <source>
        <dbReference type="SAM" id="Phobius"/>
    </source>
</evidence>
<dbReference type="Proteomes" id="UP000199758">
    <property type="component" value="Unassembled WGS sequence"/>
</dbReference>
<organism evidence="7 8">
    <name type="scientific">Hydrocarboniphaga daqingensis</name>
    <dbReference type="NCBI Taxonomy" id="490188"/>
    <lineage>
        <taxon>Bacteria</taxon>
        <taxon>Pseudomonadati</taxon>
        <taxon>Pseudomonadota</taxon>
        <taxon>Gammaproteobacteria</taxon>
        <taxon>Nevskiales</taxon>
        <taxon>Nevskiaceae</taxon>
        <taxon>Hydrocarboniphaga</taxon>
    </lineage>
</organism>
<dbReference type="Pfam" id="PF25876">
    <property type="entry name" value="HH_MFP_RND"/>
    <property type="match status" value="1"/>
</dbReference>
<dbReference type="InterPro" id="IPR058624">
    <property type="entry name" value="MdtA-like_HH"/>
</dbReference>
<dbReference type="PANTHER" id="PTHR30386">
    <property type="entry name" value="MEMBRANE FUSION SUBUNIT OF EMRAB-TOLC MULTIDRUG EFFLUX PUMP"/>
    <property type="match status" value="1"/>
</dbReference>
<dbReference type="InterPro" id="IPR058792">
    <property type="entry name" value="Beta-barrel_RND_2"/>
</dbReference>
<evidence type="ECO:0000256" key="1">
    <source>
        <dbReference type="ARBA" id="ARBA00009477"/>
    </source>
</evidence>
<evidence type="ECO:0000259" key="6">
    <source>
        <dbReference type="Pfam" id="PF25954"/>
    </source>
</evidence>
<dbReference type="GO" id="GO:0055085">
    <property type="term" value="P:transmembrane transport"/>
    <property type="evidence" value="ECO:0007669"/>
    <property type="project" value="InterPro"/>
</dbReference>
<dbReference type="RefSeq" id="WP_084083048.1">
    <property type="nucleotide sequence ID" value="NZ_FQWZ01000001.1"/>
</dbReference>